<organism evidence="3">
    <name type="scientific">marine sediment metagenome</name>
    <dbReference type="NCBI Taxonomy" id="412755"/>
    <lineage>
        <taxon>unclassified sequences</taxon>
        <taxon>metagenomes</taxon>
        <taxon>ecological metagenomes</taxon>
    </lineage>
</organism>
<evidence type="ECO:0000313" key="3">
    <source>
        <dbReference type="EMBL" id="GAG92366.1"/>
    </source>
</evidence>
<name>X1D7B5_9ZZZZ</name>
<feature type="region of interest" description="Disordered" evidence="2">
    <location>
        <begin position="1"/>
        <end position="29"/>
    </location>
</feature>
<protein>
    <recommendedName>
        <fullName evidence="4">Sortase</fullName>
    </recommendedName>
</protein>
<dbReference type="Gene3D" id="2.40.260.10">
    <property type="entry name" value="Sortase"/>
    <property type="match status" value="1"/>
</dbReference>
<dbReference type="CDD" id="cd00004">
    <property type="entry name" value="Sortase"/>
    <property type="match status" value="1"/>
</dbReference>
<evidence type="ECO:0008006" key="4">
    <source>
        <dbReference type="Google" id="ProtNLM"/>
    </source>
</evidence>
<dbReference type="EMBL" id="BART01023422">
    <property type="protein sequence ID" value="GAG92366.1"/>
    <property type="molecule type" value="Genomic_DNA"/>
</dbReference>
<dbReference type="NCBIfam" id="TIGR01076">
    <property type="entry name" value="sortase_fam"/>
    <property type="match status" value="1"/>
</dbReference>
<dbReference type="GO" id="GO:0016787">
    <property type="term" value="F:hydrolase activity"/>
    <property type="evidence" value="ECO:0007669"/>
    <property type="project" value="UniProtKB-KW"/>
</dbReference>
<dbReference type="InterPro" id="IPR005754">
    <property type="entry name" value="Sortase"/>
</dbReference>
<dbReference type="SUPFAM" id="SSF63817">
    <property type="entry name" value="Sortase"/>
    <property type="match status" value="1"/>
</dbReference>
<feature type="non-terminal residue" evidence="3">
    <location>
        <position position="1"/>
    </location>
</feature>
<dbReference type="AlphaFoldDB" id="X1D7B5"/>
<evidence type="ECO:0000256" key="1">
    <source>
        <dbReference type="ARBA" id="ARBA00022801"/>
    </source>
</evidence>
<comment type="caution">
    <text evidence="3">The sequence shown here is derived from an EMBL/GenBank/DDBJ whole genome shotgun (WGS) entry which is preliminary data.</text>
</comment>
<gene>
    <name evidence="3" type="ORF">S01H4_42616</name>
</gene>
<feature type="compositionally biased region" description="Low complexity" evidence="2">
    <location>
        <begin position="1"/>
        <end position="17"/>
    </location>
</feature>
<accession>X1D7B5</accession>
<proteinExistence type="predicted"/>
<dbReference type="InterPro" id="IPR023365">
    <property type="entry name" value="Sortase_dom-sf"/>
</dbReference>
<dbReference type="Pfam" id="PF04203">
    <property type="entry name" value="Sortase"/>
    <property type="match status" value="1"/>
</dbReference>
<evidence type="ECO:0000256" key="2">
    <source>
        <dbReference type="SAM" id="MobiDB-lite"/>
    </source>
</evidence>
<sequence>AAVETSTLATESSTAAVKPRQKIKSTGETEKSFDQMIIPSLKLNAPVVSKPYSELSWDLTTLGQDVALLGNIPNQTSDNNVVMAGHVTVRNGSNGPFRYLWRLGPGDQILLEDDNFTYTYTVREQVLVYPDETSVLEDSQTQQLTLITCTTWDEETLSYLRRRVIVADLESVELRQIRME</sequence>
<keyword evidence="1" id="KW-0378">Hydrolase</keyword>
<reference evidence="3" key="1">
    <citation type="journal article" date="2014" name="Front. Microbiol.">
        <title>High frequency of phylogenetically diverse reductive dehalogenase-homologous genes in deep subseafloor sedimentary metagenomes.</title>
        <authorList>
            <person name="Kawai M."/>
            <person name="Futagami T."/>
            <person name="Toyoda A."/>
            <person name="Takaki Y."/>
            <person name="Nishi S."/>
            <person name="Hori S."/>
            <person name="Arai W."/>
            <person name="Tsubouchi T."/>
            <person name="Morono Y."/>
            <person name="Uchiyama I."/>
            <person name="Ito T."/>
            <person name="Fujiyama A."/>
            <person name="Inagaki F."/>
            <person name="Takami H."/>
        </authorList>
    </citation>
    <scope>NUCLEOTIDE SEQUENCE</scope>
    <source>
        <strain evidence="3">Expedition CK06-06</strain>
    </source>
</reference>